<dbReference type="Proteomes" id="UP000294321">
    <property type="component" value="Chromosome"/>
</dbReference>
<dbReference type="GO" id="GO:0009086">
    <property type="term" value="P:methionine biosynthetic process"/>
    <property type="evidence" value="ECO:0007669"/>
    <property type="project" value="InterPro"/>
</dbReference>
<dbReference type="GO" id="GO:0032259">
    <property type="term" value="P:methylation"/>
    <property type="evidence" value="ECO:0007669"/>
    <property type="project" value="UniProtKB-KW"/>
</dbReference>
<keyword evidence="2" id="KW-0808">Transferase</keyword>
<gene>
    <name evidence="2" type="ORF">ELX58_04595</name>
</gene>
<feature type="domain" description="Cobalamin-independent methionine synthase MetE C-terminal/archaeal" evidence="1">
    <location>
        <begin position="280"/>
        <end position="357"/>
    </location>
</feature>
<dbReference type="AlphaFoldDB" id="A0A4P6ZKX6"/>
<dbReference type="RefSeq" id="WP_133441985.1">
    <property type="nucleotide sequence ID" value="NZ_CP034726.1"/>
</dbReference>
<reference evidence="3" key="1">
    <citation type="submission" date="2018-12" db="EMBL/GenBank/DDBJ databases">
        <title>A new species of lactobacillus.</title>
        <authorList>
            <person name="Jian Y."/>
            <person name="Xin L."/>
            <person name="Hong Z.J."/>
            <person name="Ming L.Z."/>
            <person name="Hong X.Z."/>
        </authorList>
    </citation>
    <scope>NUCLEOTIDE SEQUENCE [LARGE SCALE GENOMIC DNA]</scope>
    <source>
        <strain evidence="3">HSLZ-75</strain>
    </source>
</reference>
<sequence>MPKFKNQDLHYDIVGSFLRPKNLKRARLNYHLGNISRNDLTQIEDADIAKLVQKEKQNGLKIVTDGEFRRSWWHLDTFWGFNGIAHVKDKHGYQFHGEETRKDSARVSGKISFNPGHPDLKAYRYLHNLISDDPDIVARQSIPSPAQLFNELIRGPENIKALEKYYSNLKDLIHDVGKAYHDLIIALYNSGCRDVKLDDCTWATLCDPSFHSLIDKLAKKSSLKIDWPKLIKLNLVFNNEAIKDLPKDLVVNTHSCRGNYDSHWAAQGGYEPVAKELFGKENVDNYYLEYDTKRSGDFKPLQYVNGNKGVVLGLVTTKKPELESQQHLIHRIHEATKYVPLDRLSISPQCGFSSTEEGNHLTEAQQWAKIRLVVDTAKKVWN</sequence>
<name>A0A4P6ZKX6_9LACO</name>
<evidence type="ECO:0000259" key="1">
    <source>
        <dbReference type="Pfam" id="PF01717"/>
    </source>
</evidence>
<dbReference type="SUPFAM" id="SSF51726">
    <property type="entry name" value="UROD/MetE-like"/>
    <property type="match status" value="1"/>
</dbReference>
<dbReference type="InterPro" id="IPR038071">
    <property type="entry name" value="UROD/MetE-like_sf"/>
</dbReference>
<dbReference type="EC" id="2.1.1.14" evidence="2"/>
<dbReference type="PANTHER" id="PTHR43844:SF1">
    <property type="entry name" value="METHIONINE SYNTHASE"/>
    <property type="match status" value="1"/>
</dbReference>
<dbReference type="KEGG" id="lji:ELX58_04595"/>
<dbReference type="InterPro" id="IPR002629">
    <property type="entry name" value="Met_Synth_C/arc"/>
</dbReference>
<organism evidence="2 3">
    <name type="scientific">Acetilactobacillus jinshanensis</name>
    <dbReference type="NCBI Taxonomy" id="1720083"/>
    <lineage>
        <taxon>Bacteria</taxon>
        <taxon>Bacillati</taxon>
        <taxon>Bacillota</taxon>
        <taxon>Bacilli</taxon>
        <taxon>Lactobacillales</taxon>
        <taxon>Lactobacillaceae</taxon>
        <taxon>Acetilactobacillus</taxon>
    </lineage>
</organism>
<dbReference type="Pfam" id="PF01717">
    <property type="entry name" value="Meth_synt_2"/>
    <property type="match status" value="1"/>
</dbReference>
<dbReference type="CDD" id="cd03311">
    <property type="entry name" value="CIMS_C_terminal_like"/>
    <property type="match status" value="1"/>
</dbReference>
<keyword evidence="3" id="KW-1185">Reference proteome</keyword>
<evidence type="ECO:0000313" key="2">
    <source>
        <dbReference type="EMBL" id="QBP18426.1"/>
    </source>
</evidence>
<dbReference type="GO" id="GO:0003871">
    <property type="term" value="F:5-methyltetrahydropteroyltriglutamate-homocysteine S-methyltransferase activity"/>
    <property type="evidence" value="ECO:0007669"/>
    <property type="project" value="UniProtKB-EC"/>
</dbReference>
<evidence type="ECO:0000313" key="3">
    <source>
        <dbReference type="Proteomes" id="UP000294321"/>
    </source>
</evidence>
<dbReference type="EMBL" id="CP034726">
    <property type="protein sequence ID" value="QBP18426.1"/>
    <property type="molecule type" value="Genomic_DNA"/>
</dbReference>
<accession>A0A4P6ZKX6</accession>
<dbReference type="OrthoDB" id="6430685at2"/>
<proteinExistence type="predicted"/>
<dbReference type="GO" id="GO:0008270">
    <property type="term" value="F:zinc ion binding"/>
    <property type="evidence" value="ECO:0007669"/>
    <property type="project" value="InterPro"/>
</dbReference>
<protein>
    <submittedName>
        <fullName evidence="2">5-methyltetrahydropteroyltriglutamate--homocysteine S-methyltransferase</fullName>
        <ecNumber evidence="2">2.1.1.14</ecNumber>
    </submittedName>
</protein>
<dbReference type="PANTHER" id="PTHR43844">
    <property type="entry name" value="METHIONINE SYNTHASE"/>
    <property type="match status" value="1"/>
</dbReference>
<keyword evidence="2" id="KW-0489">Methyltransferase</keyword>
<dbReference type="Gene3D" id="3.20.20.210">
    <property type="match status" value="1"/>
</dbReference>
<dbReference type="NCBIfam" id="NF005085">
    <property type="entry name" value="PRK06520.1"/>
    <property type="match status" value="1"/>
</dbReference>